<evidence type="ECO:0000313" key="2">
    <source>
        <dbReference type="EMBL" id="MBB5986994.1"/>
    </source>
</evidence>
<dbReference type="Proteomes" id="UP001138540">
    <property type="component" value="Unassembled WGS sequence"/>
</dbReference>
<comment type="caution">
    <text evidence="2">The sequence shown here is derived from an EMBL/GenBank/DDBJ whole genome shotgun (WGS) entry which is preliminary data.</text>
</comment>
<proteinExistence type="predicted"/>
<gene>
    <name evidence="2" type="ORF">HNP60_002968</name>
</gene>
<sequence>MSLRALQRRVKRIEEGWKPRPSPIVIFYGSWDAFVDGAYAAVSAGALDAEGASTSVASITRAAARSPCAYRHLLIPGAGRSRPARHDRAAAMGLRRMPTPGREPVLDADASPPRVVRKVGWQRCMKCRRPSFRGRDPPAPVQRRGWMPGGRGQIQIEVGRSELNSRDEGQGHRPLAFTTSGPAAGTGTPFHPGAASTLRPRAWGAAMTPLI</sequence>
<evidence type="ECO:0000313" key="3">
    <source>
        <dbReference type="Proteomes" id="UP001138540"/>
    </source>
</evidence>
<feature type="region of interest" description="Disordered" evidence="1">
    <location>
        <begin position="164"/>
        <end position="196"/>
    </location>
</feature>
<evidence type="ECO:0000256" key="1">
    <source>
        <dbReference type="SAM" id="MobiDB-lite"/>
    </source>
</evidence>
<feature type="region of interest" description="Disordered" evidence="1">
    <location>
        <begin position="130"/>
        <end position="151"/>
    </location>
</feature>
<accession>A0ABR6NLD0</accession>
<name>A0ABR6NLD0_9SPHN</name>
<reference evidence="2 3" key="1">
    <citation type="submission" date="2020-08" db="EMBL/GenBank/DDBJ databases">
        <title>Exploring microbial biodiversity for novel pathways involved in the catabolism of aromatic compounds derived from lignin.</title>
        <authorList>
            <person name="Elkins J."/>
        </authorList>
    </citation>
    <scope>NUCLEOTIDE SEQUENCE [LARGE SCALE GENOMIC DNA]</scope>
    <source>
        <strain evidence="2 3">B1D3A</strain>
    </source>
</reference>
<protein>
    <submittedName>
        <fullName evidence="2">Uncharacterized protein</fullName>
    </submittedName>
</protein>
<dbReference type="EMBL" id="JACHKA010000001">
    <property type="protein sequence ID" value="MBB5986994.1"/>
    <property type="molecule type" value="Genomic_DNA"/>
</dbReference>
<keyword evidence="3" id="KW-1185">Reference proteome</keyword>
<organism evidence="2 3">
    <name type="scientific">Sphingobium lignivorans</name>
    <dbReference type="NCBI Taxonomy" id="2735886"/>
    <lineage>
        <taxon>Bacteria</taxon>
        <taxon>Pseudomonadati</taxon>
        <taxon>Pseudomonadota</taxon>
        <taxon>Alphaproteobacteria</taxon>
        <taxon>Sphingomonadales</taxon>
        <taxon>Sphingomonadaceae</taxon>
        <taxon>Sphingobium</taxon>
    </lineage>
</organism>
<feature type="compositionally biased region" description="Low complexity" evidence="1">
    <location>
        <begin position="176"/>
        <end position="190"/>
    </location>
</feature>